<evidence type="ECO:0000313" key="4">
    <source>
        <dbReference type="Proteomes" id="UP000739411"/>
    </source>
</evidence>
<dbReference type="InterPro" id="IPR009875">
    <property type="entry name" value="PilZ_domain"/>
</dbReference>
<gene>
    <name evidence="3" type="ORF">IPJ38_21995</name>
</gene>
<comment type="caution">
    <text evidence="3">The sequence shown here is derived from an EMBL/GenBank/DDBJ whole genome shotgun (WGS) entry which is preliminary data.</text>
</comment>
<protein>
    <recommendedName>
        <fullName evidence="1">Cyclic diguanosine monophosphate-binding protein</fullName>
        <shortName evidence="1">c-di-GMP-binding protein</shortName>
    </recommendedName>
    <alternativeName>
        <fullName evidence="1">Pilz domain-containing protein</fullName>
    </alternativeName>
</protein>
<keyword evidence="1" id="KW-0547">Nucleotide-binding</keyword>
<reference evidence="3 4" key="1">
    <citation type="submission" date="2020-10" db="EMBL/GenBank/DDBJ databases">
        <title>Connecting structure to function with the recovery of over 1000 high-quality activated sludge metagenome-assembled genomes encoding full-length rRNA genes using long-read sequencing.</title>
        <authorList>
            <person name="Singleton C.M."/>
            <person name="Petriglieri F."/>
            <person name="Kristensen J.M."/>
            <person name="Kirkegaard R.H."/>
            <person name="Michaelsen T.Y."/>
            <person name="Andersen M.H."/>
            <person name="Karst S.M."/>
            <person name="Dueholm M.S."/>
            <person name="Nielsen P.H."/>
            <person name="Albertsen M."/>
        </authorList>
    </citation>
    <scope>NUCLEOTIDE SEQUENCE [LARGE SCALE GENOMIC DNA]</scope>
    <source>
        <strain evidence="3">EsbW_18-Q3-R4-48_BATAC.463</strain>
    </source>
</reference>
<proteinExistence type="predicted"/>
<evidence type="ECO:0000256" key="1">
    <source>
        <dbReference type="PIRNR" id="PIRNR028141"/>
    </source>
</evidence>
<dbReference type="InterPro" id="IPR027021">
    <property type="entry name" value="C-di-GMP_BP_PA4608"/>
</dbReference>
<evidence type="ECO:0000313" key="3">
    <source>
        <dbReference type="EMBL" id="MBK7417363.1"/>
    </source>
</evidence>
<dbReference type="Gene3D" id="2.40.10.220">
    <property type="entry name" value="predicted glycosyltransferase like domains"/>
    <property type="match status" value="1"/>
</dbReference>
<sequence length="119" mass="13402">MTENRRQFSRISFQTEARLSLPTGESGVEVLDLSLKGALVRSERLLPSTIGNHGTLIIRLDEMGTIIHMEITVAHQEGTAFGLKCREIDLDSITHLRRLVELNLGDEKLLERELSHLTI</sequence>
<dbReference type="AlphaFoldDB" id="A0A935MSQ0"/>
<accession>A0A935MSQ0</accession>
<dbReference type="PIRSF" id="PIRSF028141">
    <property type="entry name" value="C-di-GMP_BP_PA4608"/>
    <property type="match status" value="1"/>
</dbReference>
<dbReference type="Pfam" id="PF07238">
    <property type="entry name" value="PilZ"/>
    <property type="match status" value="1"/>
</dbReference>
<dbReference type="Proteomes" id="UP000739411">
    <property type="component" value="Unassembled WGS sequence"/>
</dbReference>
<comment type="subunit">
    <text evidence="1">Monomer in both c-di-GMP-bound and free forms.</text>
</comment>
<organism evidence="3 4">
    <name type="scientific">Candidatus Dechloromonas phosphorivorans</name>
    <dbReference type="NCBI Taxonomy" id="2899244"/>
    <lineage>
        <taxon>Bacteria</taxon>
        <taxon>Pseudomonadati</taxon>
        <taxon>Pseudomonadota</taxon>
        <taxon>Betaproteobacteria</taxon>
        <taxon>Rhodocyclales</taxon>
        <taxon>Azonexaceae</taxon>
        <taxon>Dechloromonas</taxon>
    </lineage>
</organism>
<comment type="function">
    <text evidence="1">Binds the second messenger bis-(3'-5') cyclic dimeric guanosine monophosphate (c-di-GMP). Can bind two c-di-GMP molecules per monomer. May play a role in bacterial second-messenger regulated processes. Binding to c-di-GMP induces a conformational change of the C- and N-termini resulting in the exposure of a highly negative surface on one side of the protein to a possible effector protein.</text>
</comment>
<keyword evidence="1" id="KW-0973">c-di-GMP</keyword>
<dbReference type="GO" id="GO:0035438">
    <property type="term" value="F:cyclic-di-GMP binding"/>
    <property type="evidence" value="ECO:0007669"/>
    <property type="project" value="InterPro"/>
</dbReference>
<name>A0A935MSQ0_9RHOO</name>
<dbReference type="EMBL" id="JADJMS010000051">
    <property type="protein sequence ID" value="MBK7417363.1"/>
    <property type="molecule type" value="Genomic_DNA"/>
</dbReference>
<dbReference type="SUPFAM" id="SSF141371">
    <property type="entry name" value="PilZ domain-like"/>
    <property type="match status" value="1"/>
</dbReference>
<feature type="domain" description="PilZ" evidence="2">
    <location>
        <begin position="4"/>
        <end position="101"/>
    </location>
</feature>
<evidence type="ECO:0000259" key="2">
    <source>
        <dbReference type="Pfam" id="PF07238"/>
    </source>
</evidence>